<comment type="similarity">
    <text evidence="1 3">Belongs to the short-chain dehydrogenases/reductases (SDR) family.</text>
</comment>
<dbReference type="NCBIfam" id="NF005372">
    <property type="entry name" value="PRK06914.1"/>
    <property type="match status" value="1"/>
</dbReference>
<dbReference type="EMBL" id="JAGKSQ010000001">
    <property type="protein sequence ID" value="MBP3950122.1"/>
    <property type="molecule type" value="Genomic_DNA"/>
</dbReference>
<dbReference type="PANTHER" id="PTHR43976:SF16">
    <property type="entry name" value="SHORT-CHAIN DEHYDROGENASE_REDUCTASE FAMILY PROTEIN"/>
    <property type="match status" value="1"/>
</dbReference>
<evidence type="ECO:0000313" key="4">
    <source>
        <dbReference type="EMBL" id="MBP3950122.1"/>
    </source>
</evidence>
<dbReference type="CDD" id="cd05374">
    <property type="entry name" value="17beta-HSD-like_SDR_c"/>
    <property type="match status" value="1"/>
</dbReference>
<evidence type="ECO:0000256" key="2">
    <source>
        <dbReference type="ARBA" id="ARBA00023002"/>
    </source>
</evidence>
<evidence type="ECO:0000313" key="5">
    <source>
        <dbReference type="Proteomes" id="UP000678228"/>
    </source>
</evidence>
<dbReference type="InterPro" id="IPR051911">
    <property type="entry name" value="SDR_oxidoreductase"/>
</dbReference>
<protein>
    <submittedName>
        <fullName evidence="4">Oxidoreductase</fullName>
    </submittedName>
</protein>
<evidence type="ECO:0000256" key="1">
    <source>
        <dbReference type="ARBA" id="ARBA00006484"/>
    </source>
</evidence>
<dbReference type="InterPro" id="IPR036291">
    <property type="entry name" value="NAD(P)-bd_dom_sf"/>
</dbReference>
<keyword evidence="5" id="KW-1185">Reference proteome</keyword>
<name>A0A940WTG2_9BACI</name>
<dbReference type="GO" id="GO:0016491">
    <property type="term" value="F:oxidoreductase activity"/>
    <property type="evidence" value="ECO:0007669"/>
    <property type="project" value="UniProtKB-KW"/>
</dbReference>
<organism evidence="4 5">
    <name type="scientific">Halalkalibacter suaedae</name>
    <dbReference type="NCBI Taxonomy" id="2822140"/>
    <lineage>
        <taxon>Bacteria</taxon>
        <taxon>Bacillati</taxon>
        <taxon>Bacillota</taxon>
        <taxon>Bacilli</taxon>
        <taxon>Bacillales</taxon>
        <taxon>Bacillaceae</taxon>
        <taxon>Halalkalibacter</taxon>
    </lineage>
</organism>
<gene>
    <name evidence="4" type="ORF">J7W16_03180</name>
</gene>
<dbReference type="PRINTS" id="PR00081">
    <property type="entry name" value="GDHRDH"/>
</dbReference>
<reference evidence="4" key="1">
    <citation type="submission" date="2021-03" db="EMBL/GenBank/DDBJ databases">
        <title>Bacillus suaedae sp. nov., isolated from Suaeda aralocaspica.</title>
        <authorList>
            <person name="Lei R.F.R."/>
        </authorList>
    </citation>
    <scope>NUCLEOTIDE SEQUENCE</scope>
    <source>
        <strain evidence="4">YZJH907-2</strain>
    </source>
</reference>
<dbReference type="Pfam" id="PF00106">
    <property type="entry name" value="adh_short"/>
    <property type="match status" value="1"/>
</dbReference>
<dbReference type="Proteomes" id="UP000678228">
    <property type="component" value="Unassembled WGS sequence"/>
</dbReference>
<dbReference type="SUPFAM" id="SSF51735">
    <property type="entry name" value="NAD(P)-binding Rossmann-fold domains"/>
    <property type="match status" value="1"/>
</dbReference>
<sequence>MIALEIADVHRWDGGLSLKKVAIITGSSSGFGLLTTIMLAREGFEVIATMRNTEKADQFKAKVTEQEVLERIHVHCLDVTDPNSVEELKKRVESIDHIDVLINNAGFAIGGFAEEIDIDDYRRQFETNVFGVIAVTQAVLPKMRQQQHGKIINMSSISGQIAFPGLSPYAASKYALEGYTESLRLEVKPYGIQVALVEPGSFKTNIWSSGMEVSRPVNSSYQSYMEAILHYIESGKAKHGDPNQVATLICTLAKAPKLRKLRYPIGRGLRMTIVLKHLLPWQLWEKVVLKQILRRTRI</sequence>
<dbReference type="PANTHER" id="PTHR43976">
    <property type="entry name" value="SHORT CHAIN DEHYDROGENASE"/>
    <property type="match status" value="1"/>
</dbReference>
<evidence type="ECO:0000256" key="3">
    <source>
        <dbReference type="RuleBase" id="RU000363"/>
    </source>
</evidence>
<dbReference type="Gene3D" id="3.40.50.720">
    <property type="entry name" value="NAD(P)-binding Rossmann-like Domain"/>
    <property type="match status" value="1"/>
</dbReference>
<comment type="caution">
    <text evidence="4">The sequence shown here is derived from an EMBL/GenBank/DDBJ whole genome shotgun (WGS) entry which is preliminary data.</text>
</comment>
<dbReference type="InterPro" id="IPR020904">
    <property type="entry name" value="Sc_DH/Rdtase_CS"/>
</dbReference>
<keyword evidence="2" id="KW-0560">Oxidoreductase</keyword>
<dbReference type="InterPro" id="IPR002347">
    <property type="entry name" value="SDR_fam"/>
</dbReference>
<dbReference type="RefSeq" id="WP_210595735.1">
    <property type="nucleotide sequence ID" value="NZ_JAGKSQ010000001.1"/>
</dbReference>
<dbReference type="PRINTS" id="PR00080">
    <property type="entry name" value="SDRFAMILY"/>
</dbReference>
<accession>A0A940WTG2</accession>
<proteinExistence type="inferred from homology"/>
<dbReference type="PROSITE" id="PS00061">
    <property type="entry name" value="ADH_SHORT"/>
    <property type="match status" value="1"/>
</dbReference>
<dbReference type="AlphaFoldDB" id="A0A940WTG2"/>